<proteinExistence type="predicted"/>
<evidence type="ECO:0000313" key="1">
    <source>
        <dbReference type="EMBL" id="OHA60022.1"/>
    </source>
</evidence>
<evidence type="ECO:0000313" key="2">
    <source>
        <dbReference type="Proteomes" id="UP000177090"/>
    </source>
</evidence>
<reference evidence="1 2" key="1">
    <citation type="journal article" date="2016" name="Nat. Commun.">
        <title>Thousands of microbial genomes shed light on interconnected biogeochemical processes in an aquifer system.</title>
        <authorList>
            <person name="Anantharaman K."/>
            <person name="Brown C.T."/>
            <person name="Hug L.A."/>
            <person name="Sharon I."/>
            <person name="Castelle C.J."/>
            <person name="Probst A.J."/>
            <person name="Thomas B.C."/>
            <person name="Singh A."/>
            <person name="Wilkins M.J."/>
            <person name="Karaoz U."/>
            <person name="Brodie E.L."/>
            <person name="Williams K.H."/>
            <person name="Hubbard S.S."/>
            <person name="Banfield J.F."/>
        </authorList>
    </citation>
    <scope>NUCLEOTIDE SEQUENCE [LARGE SCALE GENOMIC DNA]</scope>
</reference>
<dbReference type="AlphaFoldDB" id="A0A1G2QJ62"/>
<comment type="caution">
    <text evidence="1">The sequence shown here is derived from an EMBL/GenBank/DDBJ whole genome shotgun (WGS) entry which is preliminary data.</text>
</comment>
<dbReference type="Proteomes" id="UP000177090">
    <property type="component" value="Unassembled WGS sequence"/>
</dbReference>
<sequence>MAIVDDTQLRNTIREQIIHTQLSEEDRETVVGELLENVLSAVNLAILERMSEDGRATLLEKCDAGNDDAVLAYIKESVGELDPIITEALNTVISGFKTKLYGDRR</sequence>
<dbReference type="EMBL" id="MHTL01000018">
    <property type="protein sequence ID" value="OHA60022.1"/>
    <property type="molecule type" value="Genomic_DNA"/>
</dbReference>
<dbReference type="STRING" id="1802440.A2569_01735"/>
<name>A0A1G2QJ62_9BACT</name>
<gene>
    <name evidence="1" type="ORF">A2569_01735</name>
</gene>
<protein>
    <submittedName>
        <fullName evidence="1">Uncharacterized protein</fullName>
    </submittedName>
</protein>
<accession>A0A1G2QJ62</accession>
<organism evidence="1 2">
    <name type="scientific">Candidatus Vogelbacteria bacterium RIFOXYD1_FULL_51_18</name>
    <dbReference type="NCBI Taxonomy" id="1802440"/>
    <lineage>
        <taxon>Bacteria</taxon>
        <taxon>Candidatus Vogeliibacteriota</taxon>
    </lineage>
</organism>